<feature type="region of interest" description="Disordered" evidence="1">
    <location>
        <begin position="1"/>
        <end position="21"/>
    </location>
</feature>
<evidence type="ECO:0000313" key="3">
    <source>
        <dbReference type="Proteomes" id="UP000185841"/>
    </source>
</evidence>
<evidence type="ECO:0000313" key="2">
    <source>
        <dbReference type="EMBL" id="SIQ17774.1"/>
    </source>
</evidence>
<dbReference type="AlphaFoldDB" id="A0A1N6QMC3"/>
<evidence type="ECO:0000256" key="1">
    <source>
        <dbReference type="SAM" id="MobiDB-lite"/>
    </source>
</evidence>
<gene>
    <name evidence="2" type="ORF">SAMN05878282_102552</name>
</gene>
<reference evidence="2 3" key="1">
    <citation type="submission" date="2017-01" db="EMBL/GenBank/DDBJ databases">
        <authorList>
            <person name="Mah S.A."/>
            <person name="Swanson W.J."/>
            <person name="Moy G.W."/>
            <person name="Vacquier V.D."/>
        </authorList>
    </citation>
    <scope>NUCLEOTIDE SEQUENCE [LARGE SCALE GENOMIC DNA]</scope>
    <source>
        <strain evidence="2 3">RU36E</strain>
    </source>
</reference>
<protein>
    <submittedName>
        <fullName evidence="2">Uncharacterized protein</fullName>
    </submittedName>
</protein>
<proteinExistence type="predicted"/>
<organism evidence="2 3">
    <name type="scientific">Aquipseudomonas alcaligenes</name>
    <name type="common">Pseudomonas alcaligenes</name>
    <dbReference type="NCBI Taxonomy" id="43263"/>
    <lineage>
        <taxon>Bacteria</taxon>
        <taxon>Pseudomonadati</taxon>
        <taxon>Pseudomonadota</taxon>
        <taxon>Gammaproteobacteria</taxon>
        <taxon>Pseudomonadales</taxon>
        <taxon>Pseudomonadaceae</taxon>
        <taxon>Aquipseudomonas</taxon>
    </lineage>
</organism>
<dbReference type="Proteomes" id="UP000185841">
    <property type="component" value="Unassembled WGS sequence"/>
</dbReference>
<name>A0A1N6QMC3_AQUAC</name>
<dbReference type="EMBL" id="FTMP01000002">
    <property type="protein sequence ID" value="SIQ17774.1"/>
    <property type="molecule type" value="Genomic_DNA"/>
</dbReference>
<sequence>MAASQQCHAQQDGENRYLTPEQCRDKGVARVWGGRG</sequence>
<accession>A0A1N6QMC3</accession>